<keyword evidence="5" id="KW-0677">Repeat</keyword>
<keyword evidence="3" id="KW-0808">Transferase</keyword>
<feature type="domain" description="RING-type" evidence="10">
    <location>
        <begin position="9"/>
        <end position="61"/>
    </location>
</feature>
<dbReference type="HOGENOM" id="CLU_057738_2_0_1"/>
<dbReference type="GO" id="GO:0061630">
    <property type="term" value="F:ubiquitin protein ligase activity"/>
    <property type="evidence" value="ECO:0007669"/>
    <property type="project" value="UniProtKB-EC"/>
</dbReference>
<dbReference type="PROSITE" id="PS51873">
    <property type="entry name" value="TRIAD"/>
    <property type="match status" value="1"/>
</dbReference>
<dbReference type="CDD" id="cd20335">
    <property type="entry name" value="BRcat_RBR"/>
    <property type="match status" value="1"/>
</dbReference>
<evidence type="ECO:0000256" key="7">
    <source>
        <dbReference type="ARBA" id="ARBA00022786"/>
    </source>
</evidence>
<dbReference type="PANTHER" id="PTHR11685">
    <property type="entry name" value="RBR FAMILY RING FINGER AND IBR DOMAIN-CONTAINING"/>
    <property type="match status" value="1"/>
</dbReference>
<dbReference type="STRING" id="1182541.W9YD72"/>
<dbReference type="InterPro" id="IPR002867">
    <property type="entry name" value="IBR_dom"/>
</dbReference>
<dbReference type="EMBL" id="AMWN01000003">
    <property type="protein sequence ID" value="EXJ90453.1"/>
    <property type="molecule type" value="Genomic_DNA"/>
</dbReference>
<evidence type="ECO:0000256" key="2">
    <source>
        <dbReference type="ARBA" id="ARBA00012251"/>
    </source>
</evidence>
<keyword evidence="8" id="KW-0862">Zinc</keyword>
<dbReference type="Pfam" id="PF01485">
    <property type="entry name" value="IBR"/>
    <property type="match status" value="1"/>
</dbReference>
<gene>
    <name evidence="12" type="ORF">A1O1_03555</name>
</gene>
<comment type="caution">
    <text evidence="12">The sequence shown here is derived from an EMBL/GenBank/DDBJ whole genome shotgun (WGS) entry which is preliminary data.</text>
</comment>
<evidence type="ECO:0000259" key="10">
    <source>
        <dbReference type="PROSITE" id="PS50089"/>
    </source>
</evidence>
<dbReference type="GO" id="GO:0008270">
    <property type="term" value="F:zinc ion binding"/>
    <property type="evidence" value="ECO:0007669"/>
    <property type="project" value="UniProtKB-KW"/>
</dbReference>
<sequence>EPDIVTRTCEICFEAKPQLNDFPAFSRCKHPPASCRLCILKHLRWRLMSFRDWRTFTCPSCGLLTSVPELKVALGERVSGYIDNWIKYSGSWRQGTWQGCPEINCKFSGKVRKGSKARLKCPKCGAESCFNHQDLWHTSMTCRQYDIQMPAEEKMSQLFLDKNTKRCPECHVRALKPEHCDTGVCK</sequence>
<dbReference type="RefSeq" id="XP_007722647.1">
    <property type="nucleotide sequence ID" value="XM_007724457.1"/>
</dbReference>
<reference evidence="12 13" key="1">
    <citation type="submission" date="2013-03" db="EMBL/GenBank/DDBJ databases">
        <title>The Genome Sequence of Capronia coronata CBS 617.96.</title>
        <authorList>
            <consortium name="The Broad Institute Genomics Platform"/>
            <person name="Cuomo C."/>
            <person name="de Hoog S."/>
            <person name="Gorbushina A."/>
            <person name="Walker B."/>
            <person name="Young S.K."/>
            <person name="Zeng Q."/>
            <person name="Gargeya S."/>
            <person name="Fitzgerald M."/>
            <person name="Haas B."/>
            <person name="Abouelleil A."/>
            <person name="Allen A.W."/>
            <person name="Alvarado L."/>
            <person name="Arachchi H.M."/>
            <person name="Berlin A.M."/>
            <person name="Chapman S.B."/>
            <person name="Gainer-Dewar J."/>
            <person name="Goldberg J."/>
            <person name="Griggs A."/>
            <person name="Gujja S."/>
            <person name="Hansen M."/>
            <person name="Howarth C."/>
            <person name="Imamovic A."/>
            <person name="Ireland A."/>
            <person name="Larimer J."/>
            <person name="McCowan C."/>
            <person name="Murphy C."/>
            <person name="Pearson M."/>
            <person name="Poon T.W."/>
            <person name="Priest M."/>
            <person name="Roberts A."/>
            <person name="Saif S."/>
            <person name="Shea T."/>
            <person name="Sisk P."/>
            <person name="Sykes S."/>
            <person name="Wortman J."/>
            <person name="Nusbaum C."/>
            <person name="Birren B."/>
        </authorList>
    </citation>
    <scope>NUCLEOTIDE SEQUENCE [LARGE SCALE GENOMIC DNA]</scope>
    <source>
        <strain evidence="12 13">CBS 617.96</strain>
    </source>
</reference>
<evidence type="ECO:0000256" key="8">
    <source>
        <dbReference type="ARBA" id="ARBA00022833"/>
    </source>
</evidence>
<evidence type="ECO:0000256" key="9">
    <source>
        <dbReference type="PROSITE-ProRule" id="PRU00175"/>
    </source>
</evidence>
<keyword evidence="6 9" id="KW-0863">Zinc-finger</keyword>
<organism evidence="12 13">
    <name type="scientific">Capronia coronata CBS 617.96</name>
    <dbReference type="NCBI Taxonomy" id="1182541"/>
    <lineage>
        <taxon>Eukaryota</taxon>
        <taxon>Fungi</taxon>
        <taxon>Dikarya</taxon>
        <taxon>Ascomycota</taxon>
        <taxon>Pezizomycotina</taxon>
        <taxon>Eurotiomycetes</taxon>
        <taxon>Chaetothyriomycetidae</taxon>
        <taxon>Chaetothyriales</taxon>
        <taxon>Herpotrichiellaceae</taxon>
        <taxon>Capronia</taxon>
    </lineage>
</organism>
<name>W9YD72_9EURO</name>
<dbReference type="InterPro" id="IPR001841">
    <property type="entry name" value="Znf_RING"/>
</dbReference>
<proteinExistence type="predicted"/>
<evidence type="ECO:0000256" key="1">
    <source>
        <dbReference type="ARBA" id="ARBA00001798"/>
    </source>
</evidence>
<dbReference type="GO" id="GO:0016567">
    <property type="term" value="P:protein ubiquitination"/>
    <property type="evidence" value="ECO:0007669"/>
    <property type="project" value="InterPro"/>
</dbReference>
<dbReference type="InterPro" id="IPR031127">
    <property type="entry name" value="E3_UB_ligase_RBR"/>
</dbReference>
<evidence type="ECO:0000259" key="11">
    <source>
        <dbReference type="PROSITE" id="PS51873"/>
    </source>
</evidence>
<feature type="domain" description="RING-type" evidence="11">
    <location>
        <begin position="5"/>
        <end position="186"/>
    </location>
</feature>
<keyword evidence="4" id="KW-0479">Metal-binding</keyword>
<keyword evidence="13" id="KW-1185">Reference proteome</keyword>
<dbReference type="AlphaFoldDB" id="W9YD72"/>
<dbReference type="SUPFAM" id="SSF57850">
    <property type="entry name" value="RING/U-box"/>
    <property type="match status" value="2"/>
</dbReference>
<evidence type="ECO:0000256" key="5">
    <source>
        <dbReference type="ARBA" id="ARBA00022737"/>
    </source>
</evidence>
<evidence type="ECO:0000256" key="4">
    <source>
        <dbReference type="ARBA" id="ARBA00022723"/>
    </source>
</evidence>
<evidence type="ECO:0000256" key="3">
    <source>
        <dbReference type="ARBA" id="ARBA00022679"/>
    </source>
</evidence>
<dbReference type="EC" id="2.3.2.31" evidence="2"/>
<dbReference type="Proteomes" id="UP000019484">
    <property type="component" value="Unassembled WGS sequence"/>
</dbReference>
<dbReference type="PROSITE" id="PS50089">
    <property type="entry name" value="ZF_RING_2"/>
    <property type="match status" value="1"/>
</dbReference>
<evidence type="ECO:0000313" key="12">
    <source>
        <dbReference type="EMBL" id="EXJ90453.1"/>
    </source>
</evidence>
<comment type="catalytic activity">
    <reaction evidence="1">
        <text>[E2 ubiquitin-conjugating enzyme]-S-ubiquitinyl-L-cysteine + [acceptor protein]-L-lysine = [E2 ubiquitin-conjugating enzyme]-L-cysteine + [acceptor protein]-N(6)-ubiquitinyl-L-lysine.</text>
        <dbReference type="EC" id="2.3.2.31"/>
    </reaction>
</comment>
<feature type="non-terminal residue" evidence="12">
    <location>
        <position position="186"/>
    </location>
</feature>
<evidence type="ECO:0000256" key="6">
    <source>
        <dbReference type="ARBA" id="ARBA00022771"/>
    </source>
</evidence>
<accession>W9YD72</accession>
<evidence type="ECO:0000313" key="13">
    <source>
        <dbReference type="Proteomes" id="UP000019484"/>
    </source>
</evidence>
<dbReference type="OrthoDB" id="1431934at2759"/>
<protein>
    <recommendedName>
        <fullName evidence="2">RBR-type E3 ubiquitin transferase</fullName>
        <ecNumber evidence="2">2.3.2.31</ecNumber>
    </recommendedName>
</protein>
<dbReference type="InterPro" id="IPR044066">
    <property type="entry name" value="TRIAD_supradom"/>
</dbReference>
<feature type="non-terminal residue" evidence="12">
    <location>
        <position position="1"/>
    </location>
</feature>
<dbReference type="GeneID" id="19158446"/>
<keyword evidence="7" id="KW-0833">Ubl conjugation pathway</keyword>